<dbReference type="Proteomes" id="UP000664857">
    <property type="component" value="Unassembled WGS sequence"/>
</dbReference>
<keyword evidence="1" id="KW-0472">Membrane</keyword>
<keyword evidence="1" id="KW-1133">Transmembrane helix</keyword>
<reference evidence="2 3" key="1">
    <citation type="submission" date="2021-03" db="EMBL/GenBank/DDBJ databases">
        <title>Enterococcal diversity collection.</title>
        <authorList>
            <person name="Gilmore M.S."/>
            <person name="Schwartzman J."/>
            <person name="Van Tyne D."/>
            <person name="Martin M."/>
            <person name="Earl A.M."/>
            <person name="Manson A.L."/>
            <person name="Straub T."/>
            <person name="Salamzade R."/>
            <person name="Saavedra J."/>
            <person name="Lebreton F."/>
            <person name="Prichula J."/>
            <person name="Schaufler K."/>
            <person name="Gaca A."/>
            <person name="Sgardioli B."/>
            <person name="Wagenaar J."/>
            <person name="Strong T."/>
        </authorList>
    </citation>
    <scope>NUCLEOTIDE SEQUENCE [LARGE SCALE GENOMIC DNA]</scope>
    <source>
        <strain evidence="2 3">DIV0080</strain>
    </source>
</reference>
<dbReference type="RefSeq" id="WP_206964855.1">
    <property type="nucleotide sequence ID" value="NZ_JAFLVX010000009.1"/>
</dbReference>
<accession>A0ABS3HT32</accession>
<evidence type="ECO:0000313" key="2">
    <source>
        <dbReference type="EMBL" id="MBO0476001.1"/>
    </source>
</evidence>
<dbReference type="EMBL" id="JAFLVX010000009">
    <property type="protein sequence ID" value="MBO0476001.1"/>
    <property type="molecule type" value="Genomic_DNA"/>
</dbReference>
<evidence type="ECO:0000256" key="1">
    <source>
        <dbReference type="SAM" id="Phobius"/>
    </source>
</evidence>
<proteinExistence type="predicted"/>
<evidence type="ECO:0000313" key="3">
    <source>
        <dbReference type="Proteomes" id="UP000664857"/>
    </source>
</evidence>
<keyword evidence="1" id="KW-0812">Transmembrane</keyword>
<gene>
    <name evidence="2" type="ORF">DOK76_02895</name>
</gene>
<name>A0ABS3HT32_9ENTE</name>
<protein>
    <submittedName>
        <fullName evidence="2">Uncharacterized protein</fullName>
    </submittedName>
</protein>
<comment type="caution">
    <text evidence="2">The sequence shown here is derived from an EMBL/GenBank/DDBJ whole genome shotgun (WGS) entry which is preliminary data.</text>
</comment>
<organism evidence="2 3">
    <name type="scientific">Candidatus Vagococcus giribetii</name>
    <dbReference type="NCBI Taxonomy" id="2230876"/>
    <lineage>
        <taxon>Bacteria</taxon>
        <taxon>Bacillati</taxon>
        <taxon>Bacillota</taxon>
        <taxon>Bacilli</taxon>
        <taxon>Lactobacillales</taxon>
        <taxon>Enterococcaceae</taxon>
        <taxon>Vagococcus</taxon>
    </lineage>
</organism>
<feature type="transmembrane region" description="Helical" evidence="1">
    <location>
        <begin position="39"/>
        <end position="57"/>
    </location>
</feature>
<keyword evidence="3" id="KW-1185">Reference proteome</keyword>
<sequence>MDTLILVGALIVGIGLLIQLITAKWSWRLGGYYTSNNKPLSLFGWLLIIIGIFIIVLKAKMNGQLG</sequence>